<dbReference type="EMBL" id="JSYK01000004">
    <property type="protein sequence ID" value="KIA82601.1"/>
    <property type="molecule type" value="Genomic_DNA"/>
</dbReference>
<organism evidence="2 3">
    <name type="scientific">Kaistella solincola</name>
    <dbReference type="NCBI Taxonomy" id="510955"/>
    <lineage>
        <taxon>Bacteria</taxon>
        <taxon>Pseudomonadati</taxon>
        <taxon>Bacteroidota</taxon>
        <taxon>Flavobacteriia</taxon>
        <taxon>Flavobacteriales</taxon>
        <taxon>Weeksellaceae</taxon>
        <taxon>Chryseobacterium group</taxon>
        <taxon>Kaistella</taxon>
    </lineage>
</organism>
<dbReference type="Proteomes" id="UP000031275">
    <property type="component" value="Unassembled WGS sequence"/>
</dbReference>
<evidence type="ECO:0000313" key="3">
    <source>
        <dbReference type="Proteomes" id="UP000031275"/>
    </source>
</evidence>
<reference evidence="2 3" key="1">
    <citation type="submission" date="2014-10" db="EMBL/GenBank/DDBJ databases">
        <title>Kaistella solincola genome.</title>
        <authorList>
            <person name="Newman J.D."/>
        </authorList>
    </citation>
    <scope>NUCLEOTIDE SEQUENCE [LARGE SCALE GENOMIC DNA]</scope>
    <source>
        <strain evidence="2 3">DSM 22468</strain>
    </source>
</reference>
<gene>
    <name evidence="2" type="ORF">OA84_10640</name>
</gene>
<comment type="caution">
    <text evidence="2">The sequence shown here is derived from an EMBL/GenBank/DDBJ whole genome shotgun (WGS) entry which is preliminary data.</text>
</comment>
<protein>
    <submittedName>
        <fullName evidence="2">Uncharacterized protein</fullName>
    </submittedName>
</protein>
<sequence length="77" mass="9075">MGQSEDTLPSAGNERVVLEVRVQSIDYYGLKLGEFCLSQIVFPKKSYKYRKKPNKRDRDQAIAQQQFIDRTKKNRHE</sequence>
<feature type="region of interest" description="Disordered" evidence="1">
    <location>
        <begin position="50"/>
        <end position="77"/>
    </location>
</feature>
<proteinExistence type="predicted"/>
<name>A0ABR4ZND5_9FLAO</name>
<accession>A0ABR4ZND5</accession>
<keyword evidence="3" id="KW-1185">Reference proteome</keyword>
<evidence type="ECO:0000313" key="2">
    <source>
        <dbReference type="EMBL" id="KIA82601.1"/>
    </source>
</evidence>
<evidence type="ECO:0000256" key="1">
    <source>
        <dbReference type="SAM" id="MobiDB-lite"/>
    </source>
</evidence>